<evidence type="ECO:0000313" key="2">
    <source>
        <dbReference type="Proteomes" id="UP000093366"/>
    </source>
</evidence>
<evidence type="ECO:0000313" key="1">
    <source>
        <dbReference type="EMBL" id="OCQ21919.1"/>
    </source>
</evidence>
<dbReference type="Proteomes" id="UP000093366">
    <property type="component" value="Unassembled WGS sequence"/>
</dbReference>
<dbReference type="OrthoDB" id="6277575at2"/>
<name>A0A1C0TRN7_9GAMM</name>
<reference evidence="2" key="1">
    <citation type="submission" date="2016-07" db="EMBL/GenBank/DDBJ databases">
        <authorList>
            <person name="Florea S."/>
            <person name="Webb J.S."/>
            <person name="Jaromczyk J."/>
            <person name="Schardl C.L."/>
        </authorList>
    </citation>
    <scope>NUCLEOTIDE SEQUENCE [LARGE SCALE GENOMIC DNA]</scope>
    <source>
        <strain evidence="2">IPB1</strain>
    </source>
</reference>
<protein>
    <submittedName>
        <fullName evidence="1">Uncharacterized protein</fullName>
    </submittedName>
</protein>
<accession>A0A1C0TRN7</accession>
<dbReference type="EMBL" id="MAUJ01000002">
    <property type="protein sequence ID" value="OCQ21919.1"/>
    <property type="molecule type" value="Genomic_DNA"/>
</dbReference>
<dbReference type="RefSeq" id="WP_065790128.1">
    <property type="nucleotide sequence ID" value="NZ_MAUJ01000002.1"/>
</dbReference>
<organism evidence="1 2">
    <name type="scientific">Pseudoalteromonas luteoviolacea</name>
    <dbReference type="NCBI Taxonomy" id="43657"/>
    <lineage>
        <taxon>Bacteria</taxon>
        <taxon>Pseudomonadati</taxon>
        <taxon>Pseudomonadota</taxon>
        <taxon>Gammaproteobacteria</taxon>
        <taxon>Alteromonadales</taxon>
        <taxon>Pseudoalteromonadaceae</taxon>
        <taxon>Pseudoalteromonas</taxon>
    </lineage>
</organism>
<proteinExistence type="predicted"/>
<sequence>MECARRTIAGLGNGNLSDYDIARPIGQWFGKNQDGHRIIAQGVSNSDAVYAQGSSTANLYKSAMHSDYDTSLKGLYQITKTTQGAHALNEQCYFLVCGTVNRLNQGAYHPSFNPQGTQFAASMSNGAQLYWHDDSVSYTSSADCFSVLPDTSSGHIASTTSGRPDGRFYDAIYASGQGGVCRDMRYLASGLSLADLAVADLKVKSGQYRGVESLRLTAFCKVIEIINSDANYSIFRVDRPHPFYLGAQVDGGLDNGTKPFGHAQNLFIYNVADRRIEKTSSYDASFASSYGTNYNGKTVARCFGGYQPKVGDIILSMRGIEGLNDIGFTTMHTSTKMSVSVAGDYMHIDVIGEPQNILQCEDFKNGWIGGWISKVPDNSTGYQLTQPCISSYTRIYTTDNGATWQSLTPTIDAVLNEDTGSINVNVVAIQPYKTKAKVTVPSNNGVIHKAHAGIGGVYLTQNYLERDLCFSLTNKVIVRSSHARSESTALLKDFGRLYLGAFFPTSPRHFDFPPAFPLPDNNSSGLKALNYAVEQNGQAFINYAFAELHYDSVANNWGCEGNIPIANGLNTMLDTNGDTVVFGTAQTVEALGWIRCDA</sequence>
<dbReference type="AlphaFoldDB" id="A0A1C0TRN7"/>
<gene>
    <name evidence="1" type="ORF">A7985_08910</name>
</gene>
<comment type="caution">
    <text evidence="1">The sequence shown here is derived from an EMBL/GenBank/DDBJ whole genome shotgun (WGS) entry which is preliminary data.</text>
</comment>